<protein>
    <submittedName>
        <fullName evidence="4">Helix-turn-helix domain-containing protein</fullName>
    </submittedName>
</protein>
<evidence type="ECO:0000256" key="1">
    <source>
        <dbReference type="ARBA" id="ARBA00023015"/>
    </source>
</evidence>
<keyword evidence="2" id="KW-0804">Transcription</keyword>
<evidence type="ECO:0000313" key="5">
    <source>
        <dbReference type="Proteomes" id="UP001322664"/>
    </source>
</evidence>
<dbReference type="RefSeq" id="WP_319836678.1">
    <property type="nucleotide sequence ID" value="NZ_CP137624.1"/>
</dbReference>
<dbReference type="SUPFAM" id="SSF46894">
    <property type="entry name" value="C-terminal effector domain of the bipartite response regulators"/>
    <property type="match status" value="1"/>
</dbReference>
<accession>A0ABZ0S2X7</accession>
<feature type="domain" description="Helicase Helix-turn-helix" evidence="3">
    <location>
        <begin position="248"/>
        <end position="335"/>
    </location>
</feature>
<evidence type="ECO:0000259" key="3">
    <source>
        <dbReference type="Pfam" id="PF14493"/>
    </source>
</evidence>
<keyword evidence="5" id="KW-1185">Reference proteome</keyword>
<dbReference type="InterPro" id="IPR008308">
    <property type="entry name" value="YpbB-like"/>
</dbReference>
<reference evidence="4 5" key="1">
    <citation type="submission" date="2023-09" db="EMBL/GenBank/DDBJ databases">
        <authorList>
            <person name="Page C.A."/>
            <person name="Perez-Diaz I.M."/>
        </authorList>
    </citation>
    <scope>NUCLEOTIDE SEQUENCE [LARGE SCALE GENOMIC DNA]</scope>
    <source>
        <strain evidence="4 5">Ll15</strain>
    </source>
</reference>
<dbReference type="EMBL" id="CP137624">
    <property type="protein sequence ID" value="WPK11747.1"/>
    <property type="molecule type" value="Genomic_DNA"/>
</dbReference>
<gene>
    <name evidence="4" type="ORF">R6U77_17930</name>
</gene>
<organism evidence="4 5">
    <name type="scientific">Lysinibacillus louembei</name>
    <dbReference type="NCBI Taxonomy" id="1470088"/>
    <lineage>
        <taxon>Bacteria</taxon>
        <taxon>Bacillati</taxon>
        <taxon>Bacillota</taxon>
        <taxon>Bacilli</taxon>
        <taxon>Bacillales</taxon>
        <taxon>Bacillaceae</taxon>
        <taxon>Lysinibacillus</taxon>
    </lineage>
</organism>
<sequence length="340" mass="39267">MIFQQILLDIFLKLNNERTVSSAYHLLRGKRSGQTIQDVGIFSLHAYFSVLPKLSRQRFNEFVGLLVEAGYLQVQETGYYTLTAKGIAQAQQGVPCIFDGWHYRGNEHIFYGRLSLIVQVLSYQSAQIKAFIPIQRDEGIQLFVRQFLMRHQYQSGALQVLLLQEITNNLETLAITEEQRYLLIHRLTGVDLPGFTWQQLAYQAGRTEMDMQLLYVSALHQWLQHISHYPYLADIAQGLRIQMPLTDSASQTAKLFAQGFSLEQIAYKRNLKQSTIEDHFVEMAMNDAAFPIEHFIQQEELMQVQQAILTQRTKKLKVLREVLPHLSYFQLRLALTKGGN</sequence>
<name>A0ABZ0S2X7_9BACI</name>
<keyword evidence="1" id="KW-0805">Transcription regulation</keyword>
<dbReference type="InterPro" id="IPR016032">
    <property type="entry name" value="Sig_transdc_resp-reg_C-effctor"/>
</dbReference>
<dbReference type="Pfam" id="PF14493">
    <property type="entry name" value="HTH_40"/>
    <property type="match status" value="1"/>
</dbReference>
<evidence type="ECO:0000313" key="4">
    <source>
        <dbReference type="EMBL" id="WPK11747.1"/>
    </source>
</evidence>
<dbReference type="InterPro" id="IPR029491">
    <property type="entry name" value="Helicase_HTH"/>
</dbReference>
<dbReference type="Proteomes" id="UP001322664">
    <property type="component" value="Chromosome"/>
</dbReference>
<dbReference type="PIRSF" id="PIRSF021350">
    <property type="entry name" value="UCP021350"/>
    <property type="match status" value="1"/>
</dbReference>
<proteinExistence type="predicted"/>
<evidence type="ECO:0000256" key="2">
    <source>
        <dbReference type="ARBA" id="ARBA00023163"/>
    </source>
</evidence>